<evidence type="ECO:0000313" key="4">
    <source>
        <dbReference type="Proteomes" id="UP000789752"/>
    </source>
</evidence>
<evidence type="ECO:0000259" key="2">
    <source>
        <dbReference type="Pfam" id="PF02518"/>
    </source>
</evidence>
<evidence type="ECO:0000313" key="3">
    <source>
        <dbReference type="EMBL" id="CAG4916702.1"/>
    </source>
</evidence>
<dbReference type="InterPro" id="IPR003594">
    <property type="entry name" value="HATPase_dom"/>
</dbReference>
<dbReference type="SUPFAM" id="SSF55874">
    <property type="entry name" value="ATPase domain of HSP90 chaperone/DNA topoisomerase II/histidine kinase"/>
    <property type="match status" value="1"/>
</dbReference>
<gene>
    <name evidence="3" type="primary">rsbT</name>
    <name evidence="3" type="ORF">R54767_04330</name>
</gene>
<name>A0ABN7QPL1_9BURK</name>
<dbReference type="InterPro" id="IPR036890">
    <property type="entry name" value="HATPase_C_sf"/>
</dbReference>
<organism evidence="3 4">
    <name type="scientific">Paraburkholderia gardini</name>
    <dbReference type="NCBI Taxonomy" id="2823469"/>
    <lineage>
        <taxon>Bacteria</taxon>
        <taxon>Pseudomonadati</taxon>
        <taxon>Pseudomonadota</taxon>
        <taxon>Betaproteobacteria</taxon>
        <taxon>Burkholderiales</taxon>
        <taxon>Burkholderiaceae</taxon>
        <taxon>Paraburkholderia</taxon>
    </lineage>
</organism>
<dbReference type="EMBL" id="CAJQYY010000029">
    <property type="protein sequence ID" value="CAG4916702.1"/>
    <property type="molecule type" value="Genomic_DNA"/>
</dbReference>
<keyword evidence="3" id="KW-0808">Transferase</keyword>
<dbReference type="CDD" id="cd16934">
    <property type="entry name" value="HATPase_RsbT-like"/>
    <property type="match status" value="1"/>
</dbReference>
<keyword evidence="3" id="KW-0418">Kinase</keyword>
<dbReference type="Pfam" id="PF02518">
    <property type="entry name" value="HATPase_c"/>
    <property type="match status" value="1"/>
</dbReference>
<evidence type="ECO:0000256" key="1">
    <source>
        <dbReference type="SAM" id="MobiDB-lite"/>
    </source>
</evidence>
<dbReference type="Proteomes" id="UP000789752">
    <property type="component" value="Unassembled WGS sequence"/>
</dbReference>
<dbReference type="Gene3D" id="3.30.565.10">
    <property type="entry name" value="Histidine kinase-like ATPase, C-terminal domain"/>
    <property type="match status" value="1"/>
</dbReference>
<reference evidence="3 4" key="1">
    <citation type="submission" date="2021-04" db="EMBL/GenBank/DDBJ databases">
        <authorList>
            <person name="Vanwijnsberghe S."/>
        </authorList>
    </citation>
    <scope>NUCLEOTIDE SEQUENCE [LARGE SCALE GENOMIC DNA]</scope>
    <source>
        <strain evidence="3 4">LMG 32171</strain>
    </source>
</reference>
<keyword evidence="4" id="KW-1185">Reference proteome</keyword>
<dbReference type="EC" id="2.7.11.1" evidence="3"/>
<feature type="domain" description="Histidine kinase/HSP90-like ATPase" evidence="2">
    <location>
        <begin position="52"/>
        <end position="146"/>
    </location>
</feature>
<comment type="caution">
    <text evidence="3">The sequence shown here is derived from an EMBL/GenBank/DDBJ whole genome shotgun (WGS) entry which is preliminary data.</text>
</comment>
<accession>A0ABN7QPL1</accession>
<sequence length="151" mass="16175">MNHVDTGAMSGDTAREASAPQQILPITNDGQIVRLRQYVRERAVEQGLSLVDQTKLVTAASELARNTLMHGGGGEAQCDVLERNGRRGVRLVFVDRGPGIADISRALTDGFTSGNGLGLGLGGARRLCDEFDIRSTPGEGTTVTITKWKPW</sequence>
<proteinExistence type="predicted"/>
<dbReference type="GO" id="GO:0004674">
    <property type="term" value="F:protein serine/threonine kinase activity"/>
    <property type="evidence" value="ECO:0007669"/>
    <property type="project" value="UniProtKB-EC"/>
</dbReference>
<feature type="region of interest" description="Disordered" evidence="1">
    <location>
        <begin position="1"/>
        <end position="22"/>
    </location>
</feature>
<protein>
    <submittedName>
        <fullName evidence="3">Serine/threonine-protein kinase RsbT</fullName>
        <ecNumber evidence="3">2.7.11.1</ecNumber>
    </submittedName>
</protein>